<evidence type="ECO:0000256" key="1">
    <source>
        <dbReference type="SAM" id="MobiDB-lite"/>
    </source>
</evidence>
<gene>
    <name evidence="2" type="ORF">BGZ95_005319</name>
</gene>
<comment type="caution">
    <text evidence="2">The sequence shown here is derived from an EMBL/GenBank/DDBJ whole genome shotgun (WGS) entry which is preliminary data.</text>
</comment>
<reference evidence="2" key="1">
    <citation type="journal article" date="2020" name="Fungal Divers.">
        <title>Resolving the Mortierellaceae phylogeny through synthesis of multi-gene phylogenetics and phylogenomics.</title>
        <authorList>
            <person name="Vandepol N."/>
            <person name="Liber J."/>
            <person name="Desiro A."/>
            <person name="Na H."/>
            <person name="Kennedy M."/>
            <person name="Barry K."/>
            <person name="Grigoriev I.V."/>
            <person name="Miller A.N."/>
            <person name="O'Donnell K."/>
            <person name="Stajich J.E."/>
            <person name="Bonito G."/>
        </authorList>
    </citation>
    <scope>NUCLEOTIDE SEQUENCE</scope>
    <source>
        <strain evidence="2">NRRL 28262</strain>
    </source>
</reference>
<dbReference type="EMBL" id="JAAAIL010002459">
    <property type="protein sequence ID" value="KAG0257106.1"/>
    <property type="molecule type" value="Genomic_DNA"/>
</dbReference>
<name>A0AAD4H0C2_9FUNG</name>
<dbReference type="Proteomes" id="UP001194580">
    <property type="component" value="Unassembled WGS sequence"/>
</dbReference>
<proteinExistence type="predicted"/>
<feature type="compositionally biased region" description="Polar residues" evidence="1">
    <location>
        <begin position="14"/>
        <end position="38"/>
    </location>
</feature>
<dbReference type="AlphaFoldDB" id="A0AAD4H0C2"/>
<feature type="non-terminal residue" evidence="2">
    <location>
        <position position="148"/>
    </location>
</feature>
<keyword evidence="3" id="KW-1185">Reference proteome</keyword>
<evidence type="ECO:0000313" key="2">
    <source>
        <dbReference type="EMBL" id="KAG0257106.1"/>
    </source>
</evidence>
<accession>A0AAD4H0C2</accession>
<sequence length="148" mass="16273">SKTMSSSKSKRPLSDSQPATANATQTETTHSKDSSTSLKKARKTVFSTFIETQDVAVIGAIAPTMPAIEDDLLRLKDRRLKEQDNALYIPPQAKPSLQSPDDTLFPLMEKAREFLAGPGQVFLLLGDSGGGKSTFNLELERVLWKTYK</sequence>
<feature type="non-terminal residue" evidence="2">
    <location>
        <position position="1"/>
    </location>
</feature>
<protein>
    <submittedName>
        <fullName evidence="2">Uncharacterized protein</fullName>
    </submittedName>
</protein>
<organism evidence="2 3">
    <name type="scientific">Linnemannia exigua</name>
    <dbReference type="NCBI Taxonomy" id="604196"/>
    <lineage>
        <taxon>Eukaryota</taxon>
        <taxon>Fungi</taxon>
        <taxon>Fungi incertae sedis</taxon>
        <taxon>Mucoromycota</taxon>
        <taxon>Mortierellomycotina</taxon>
        <taxon>Mortierellomycetes</taxon>
        <taxon>Mortierellales</taxon>
        <taxon>Mortierellaceae</taxon>
        <taxon>Linnemannia</taxon>
    </lineage>
</organism>
<evidence type="ECO:0000313" key="3">
    <source>
        <dbReference type="Proteomes" id="UP001194580"/>
    </source>
</evidence>
<feature type="region of interest" description="Disordered" evidence="1">
    <location>
        <begin position="1"/>
        <end position="39"/>
    </location>
</feature>